<dbReference type="InterPro" id="IPR051018">
    <property type="entry name" value="Bacteriophage_GH24"/>
</dbReference>
<dbReference type="GO" id="GO:0003796">
    <property type="term" value="F:lysozyme activity"/>
    <property type="evidence" value="ECO:0007669"/>
    <property type="project" value="UniProtKB-EC"/>
</dbReference>
<keyword evidence="2 3" id="KW-0081">Bacteriolytic enzyme</keyword>
<evidence type="ECO:0000256" key="2">
    <source>
        <dbReference type="ARBA" id="ARBA00022638"/>
    </source>
</evidence>
<accession>A0A060C0Y3</accession>
<dbReference type="Pfam" id="PF00959">
    <property type="entry name" value="Phage_lysozyme"/>
    <property type="match status" value="1"/>
</dbReference>
<dbReference type="GO" id="GO:0042742">
    <property type="term" value="P:defense response to bacterium"/>
    <property type="evidence" value="ECO:0007669"/>
    <property type="project" value="UniProtKB-KW"/>
</dbReference>
<dbReference type="GO" id="GO:0031640">
    <property type="term" value="P:killing of cells of another organism"/>
    <property type="evidence" value="ECO:0007669"/>
    <property type="project" value="UniProtKB-KW"/>
</dbReference>
<protein>
    <recommendedName>
        <fullName evidence="3">Lysozyme</fullName>
        <ecNumber evidence="3">3.2.1.17</ecNumber>
    </recommendedName>
</protein>
<dbReference type="InterPro" id="IPR023347">
    <property type="entry name" value="Lysozyme_dom_sf"/>
</dbReference>
<reference evidence="4" key="1">
    <citation type="journal article" date="2013" name="Environ. Microbiol.">
        <title>Seasonally variable intestinal metagenomes of the red palm weevil (Rhynchophorus ferrugineus).</title>
        <authorList>
            <person name="Jia S."/>
            <person name="Zhang X."/>
            <person name="Zhang G."/>
            <person name="Yin A."/>
            <person name="Zhang S."/>
            <person name="Li F."/>
            <person name="Wang L."/>
            <person name="Zhao D."/>
            <person name="Yun Q."/>
            <person name="Tala"/>
            <person name="Wang J."/>
            <person name="Sun G."/>
            <person name="Baabdullah M."/>
            <person name="Yu X."/>
            <person name="Hu S."/>
            <person name="Al-Mssallem I.S."/>
            <person name="Yu J."/>
        </authorList>
    </citation>
    <scope>NUCLEOTIDE SEQUENCE</scope>
</reference>
<keyword evidence="3" id="KW-0326">Glycosidase</keyword>
<dbReference type="SUPFAM" id="SSF53955">
    <property type="entry name" value="Lysozyme-like"/>
    <property type="match status" value="1"/>
</dbReference>
<feature type="non-terminal residue" evidence="4">
    <location>
        <position position="1"/>
    </location>
</feature>
<sequence>YRDPVGIPTYCVGETRGAKLGRTYTDQQCADLLNSRIKEFDAALGKCVKVELPTETRSAVLQWAYNVGTGNACRSTLVRKLNAGDIEGACNELTRWNKGTIKGKSKVLPGLVTRRAHEKALCLAGIGQ</sequence>
<dbReference type="Gene3D" id="1.10.530.40">
    <property type="match status" value="1"/>
</dbReference>
<name>A0A060C0Y3_9PROT</name>
<evidence type="ECO:0000256" key="1">
    <source>
        <dbReference type="ARBA" id="ARBA00022529"/>
    </source>
</evidence>
<evidence type="ECO:0000256" key="3">
    <source>
        <dbReference type="RuleBase" id="RU003788"/>
    </source>
</evidence>
<dbReference type="CDD" id="cd16900">
    <property type="entry name" value="endolysin_R21-like"/>
    <property type="match status" value="1"/>
</dbReference>
<dbReference type="PANTHER" id="PTHR38107">
    <property type="match status" value="1"/>
</dbReference>
<dbReference type="EMBL" id="KF121307">
    <property type="protein sequence ID" value="AIA88592.1"/>
    <property type="molecule type" value="Genomic_DNA"/>
</dbReference>
<comment type="catalytic activity">
    <reaction evidence="3">
        <text>Hydrolysis of (1-&gt;4)-beta-linkages between N-acetylmuramic acid and N-acetyl-D-glucosamine residues in a peptidoglycan and between N-acetyl-D-glucosamine residues in chitodextrins.</text>
        <dbReference type="EC" id="3.2.1.17"/>
    </reaction>
</comment>
<dbReference type="GO" id="GO:0009253">
    <property type="term" value="P:peptidoglycan catabolic process"/>
    <property type="evidence" value="ECO:0007669"/>
    <property type="project" value="InterPro"/>
</dbReference>
<proteinExistence type="inferred from homology"/>
<dbReference type="GO" id="GO:0016998">
    <property type="term" value="P:cell wall macromolecule catabolic process"/>
    <property type="evidence" value="ECO:0007669"/>
    <property type="project" value="InterPro"/>
</dbReference>
<comment type="similarity">
    <text evidence="3">Belongs to the glycosyl hydrolase 24 family.</text>
</comment>
<organism evidence="4">
    <name type="scientific">uncultured Magnetospirillum sp</name>
    <dbReference type="NCBI Taxonomy" id="354119"/>
    <lineage>
        <taxon>Bacteria</taxon>
        <taxon>Pseudomonadati</taxon>
        <taxon>Pseudomonadota</taxon>
        <taxon>Alphaproteobacteria</taxon>
        <taxon>Rhodospirillales</taxon>
        <taxon>Rhodospirillaceae</taxon>
        <taxon>Magnetospirillum</taxon>
        <taxon>environmental samples</taxon>
    </lineage>
</organism>
<dbReference type="EC" id="3.2.1.17" evidence="3"/>
<dbReference type="AlphaFoldDB" id="A0A060C0Y3"/>
<keyword evidence="1 3" id="KW-0929">Antimicrobial</keyword>
<keyword evidence="3" id="KW-0378">Hydrolase</keyword>
<dbReference type="PANTHER" id="PTHR38107:SF3">
    <property type="entry name" value="LYSOZYME RRRD-RELATED"/>
    <property type="match status" value="1"/>
</dbReference>
<dbReference type="InterPro" id="IPR002196">
    <property type="entry name" value="Glyco_hydro_24"/>
</dbReference>
<evidence type="ECO:0000313" key="4">
    <source>
        <dbReference type="EMBL" id="AIA88592.1"/>
    </source>
</evidence>
<dbReference type="InterPro" id="IPR023346">
    <property type="entry name" value="Lysozyme-like_dom_sf"/>
</dbReference>